<reference evidence="3 4" key="1">
    <citation type="submission" date="2020-03" db="EMBL/GenBank/DDBJ databases">
        <title>Soil Listeria distribution.</title>
        <authorList>
            <person name="Liao J."/>
            <person name="Wiedmann M."/>
        </authorList>
    </citation>
    <scope>NUCLEOTIDE SEQUENCE [LARGE SCALE GENOMIC DNA]</scope>
    <source>
        <strain evidence="3 4">FSL L7-1515</strain>
    </source>
</reference>
<keyword evidence="2" id="KW-1133">Transmembrane helix</keyword>
<name>A0ABR6SZR7_9LIST</name>
<evidence type="ECO:0000313" key="3">
    <source>
        <dbReference type="EMBL" id="MBC1511167.1"/>
    </source>
</evidence>
<keyword evidence="2" id="KW-0472">Membrane</keyword>
<comment type="caution">
    <text evidence="3">The sequence shown here is derived from an EMBL/GenBank/DDBJ whole genome shotgun (WGS) entry which is preliminary data.</text>
</comment>
<feature type="region of interest" description="Disordered" evidence="1">
    <location>
        <begin position="101"/>
        <end position="127"/>
    </location>
</feature>
<sequence>MLEIIFLDGEEMDIQEGLKLDYNKAQALCERKNEELLSRSHEASCSYQLLSHEKVVYESRLHFPYDLFDFHEILQKELHGKEEAEAFLTWFEEQINYKRPKMKTSANKERRPKKEKQEKRRKERKVPTLSQKRMGVLFLCLFVLGMVGLTIYMIQPEAKEKPAYATLMKEKKYKQAAKAYPEKQAIIREKLFHQAMTGGEQDKKVYQTYNDTYPSKTSDFDQAVLASDYQATLKAYEKMPSNIEKDSERLAIVGYAYLKNKDLAAAKEIAQKTENLDLEKRIAHFEQLTLSITNREKKIKDLQKDPIKNEKAIQKEIDLLYQDKEALLDL</sequence>
<protein>
    <submittedName>
        <fullName evidence="3">Uncharacterized protein</fullName>
    </submittedName>
</protein>
<evidence type="ECO:0000313" key="4">
    <source>
        <dbReference type="Proteomes" id="UP000587800"/>
    </source>
</evidence>
<dbReference type="EMBL" id="JAASUB010000025">
    <property type="protein sequence ID" value="MBC1511167.1"/>
    <property type="molecule type" value="Genomic_DNA"/>
</dbReference>
<evidence type="ECO:0000256" key="2">
    <source>
        <dbReference type="SAM" id="Phobius"/>
    </source>
</evidence>
<proteinExistence type="predicted"/>
<feature type="transmembrane region" description="Helical" evidence="2">
    <location>
        <begin position="134"/>
        <end position="154"/>
    </location>
</feature>
<accession>A0ABR6SZR7</accession>
<gene>
    <name evidence="3" type="ORF">HCJ59_14900</name>
</gene>
<evidence type="ECO:0000256" key="1">
    <source>
        <dbReference type="SAM" id="MobiDB-lite"/>
    </source>
</evidence>
<organism evidence="3 4">
    <name type="scientific">Listeria immobilis</name>
    <dbReference type="NCBI Taxonomy" id="2713502"/>
    <lineage>
        <taxon>Bacteria</taxon>
        <taxon>Bacillati</taxon>
        <taxon>Bacillota</taxon>
        <taxon>Bacilli</taxon>
        <taxon>Bacillales</taxon>
        <taxon>Listeriaceae</taxon>
        <taxon>Listeria</taxon>
    </lineage>
</organism>
<keyword evidence="2" id="KW-0812">Transmembrane</keyword>
<keyword evidence="4" id="KW-1185">Reference proteome</keyword>
<dbReference type="RefSeq" id="WP_185348420.1">
    <property type="nucleotide sequence ID" value="NZ_JAASTU010000021.1"/>
</dbReference>
<dbReference type="Proteomes" id="UP000587800">
    <property type="component" value="Unassembled WGS sequence"/>
</dbReference>